<dbReference type="Gene3D" id="3.30.565.10">
    <property type="entry name" value="Histidine kinase-like ATPase, C-terminal domain"/>
    <property type="match status" value="1"/>
</dbReference>
<dbReference type="CDD" id="cd16936">
    <property type="entry name" value="HATPase_RsbW-like"/>
    <property type="match status" value="1"/>
</dbReference>
<dbReference type="GO" id="GO:0004673">
    <property type="term" value="F:protein histidine kinase activity"/>
    <property type="evidence" value="ECO:0007669"/>
    <property type="project" value="UniProtKB-EC"/>
</dbReference>
<keyword evidence="3" id="KW-0808">Transferase</keyword>
<keyword evidence="3" id="KW-0547">Nucleotide-binding</keyword>
<dbReference type="EMBL" id="JAVRFJ010000039">
    <property type="protein sequence ID" value="MDT0572540.1"/>
    <property type="molecule type" value="Genomic_DNA"/>
</dbReference>
<name>A0ABU2Z7G9_9ACTN</name>
<evidence type="ECO:0000256" key="1">
    <source>
        <dbReference type="ARBA" id="ARBA00022527"/>
    </source>
</evidence>
<feature type="domain" description="Histidine kinase/HSP90-like ATPase" evidence="2">
    <location>
        <begin position="49"/>
        <end position="154"/>
    </location>
</feature>
<keyword evidence="4" id="KW-1185">Reference proteome</keyword>
<dbReference type="SUPFAM" id="SSF55874">
    <property type="entry name" value="ATPase domain of HSP90 chaperone/DNA topoisomerase II/histidine kinase"/>
    <property type="match status" value="1"/>
</dbReference>
<gene>
    <name evidence="3" type="ORF">RM704_34630</name>
</gene>
<organism evidence="3 4">
    <name type="scientific">Streptomyces gottesmaniae</name>
    <dbReference type="NCBI Taxonomy" id="3075518"/>
    <lineage>
        <taxon>Bacteria</taxon>
        <taxon>Bacillati</taxon>
        <taxon>Actinomycetota</taxon>
        <taxon>Actinomycetes</taxon>
        <taxon>Kitasatosporales</taxon>
        <taxon>Streptomycetaceae</taxon>
        <taxon>Streptomyces</taxon>
    </lineage>
</organism>
<dbReference type="InterPro" id="IPR050267">
    <property type="entry name" value="Anti-sigma-factor_SerPK"/>
</dbReference>
<dbReference type="Pfam" id="PF13581">
    <property type="entry name" value="HATPase_c_2"/>
    <property type="match status" value="1"/>
</dbReference>
<keyword evidence="1" id="KW-0723">Serine/threonine-protein kinase</keyword>
<dbReference type="PANTHER" id="PTHR35526:SF3">
    <property type="entry name" value="ANTI-SIGMA-F FACTOR RSBW"/>
    <property type="match status" value="1"/>
</dbReference>
<dbReference type="InterPro" id="IPR036890">
    <property type="entry name" value="HATPase_C_sf"/>
</dbReference>
<evidence type="ECO:0000313" key="4">
    <source>
        <dbReference type="Proteomes" id="UP001180737"/>
    </source>
</evidence>
<evidence type="ECO:0000259" key="2">
    <source>
        <dbReference type="Pfam" id="PF13581"/>
    </source>
</evidence>
<dbReference type="EC" id="2.7.13.3" evidence="3"/>
<dbReference type="InterPro" id="IPR003594">
    <property type="entry name" value="HATPase_dom"/>
</dbReference>
<comment type="caution">
    <text evidence="3">The sequence shown here is derived from an EMBL/GenBank/DDBJ whole genome shotgun (WGS) entry which is preliminary data.</text>
</comment>
<evidence type="ECO:0000313" key="3">
    <source>
        <dbReference type="EMBL" id="MDT0572540.1"/>
    </source>
</evidence>
<protein>
    <submittedName>
        <fullName evidence="3">ATP-binding protein</fullName>
        <ecNumber evidence="3">2.7.13.3</ecNumber>
    </submittedName>
</protein>
<dbReference type="PANTHER" id="PTHR35526">
    <property type="entry name" value="ANTI-SIGMA-F FACTOR RSBW-RELATED"/>
    <property type="match status" value="1"/>
</dbReference>
<accession>A0ABU2Z7G9</accession>
<dbReference type="GO" id="GO:0005524">
    <property type="term" value="F:ATP binding"/>
    <property type="evidence" value="ECO:0007669"/>
    <property type="project" value="UniProtKB-KW"/>
</dbReference>
<sequence>MFVPIDTHREEAAVMPGGERNGGVRATGGAGGDAPALPPETLLLKRHFTAENLPLVRAQVEDTAAAAGLGGVRLGEFTLAVSEIAANAVEHAGGQGRLELRLLPHELECRITDDGPGFTPAIPELLPGLTGTCPGRGLWLAHLVTDRLTVTTDTVGAGAGAGTGTGTGTEVTLAMRLG</sequence>
<keyword evidence="3" id="KW-0067">ATP-binding</keyword>
<reference evidence="3" key="1">
    <citation type="submission" date="2024-05" db="EMBL/GenBank/DDBJ databases">
        <title>30 novel species of actinomycetes from the DSMZ collection.</title>
        <authorList>
            <person name="Nouioui I."/>
        </authorList>
    </citation>
    <scope>NUCLEOTIDE SEQUENCE</scope>
    <source>
        <strain evidence="3">DSM 3412</strain>
    </source>
</reference>
<dbReference type="Proteomes" id="UP001180737">
    <property type="component" value="Unassembled WGS sequence"/>
</dbReference>
<keyword evidence="1" id="KW-0418">Kinase</keyword>
<proteinExistence type="predicted"/>